<keyword evidence="10" id="KW-1185">Reference proteome</keyword>
<organism evidence="9 10">
    <name type="scientific">Gracilinema caldarium (strain ATCC 51460 / DSM 7334 / H1)</name>
    <name type="common">Treponema caldarium</name>
    <dbReference type="NCBI Taxonomy" id="744872"/>
    <lineage>
        <taxon>Bacteria</taxon>
        <taxon>Pseudomonadati</taxon>
        <taxon>Spirochaetota</taxon>
        <taxon>Spirochaetia</taxon>
        <taxon>Spirochaetales</taxon>
        <taxon>Breznakiellaceae</taxon>
        <taxon>Gracilinema</taxon>
    </lineage>
</organism>
<evidence type="ECO:0000256" key="6">
    <source>
        <dbReference type="ARBA" id="ARBA00038076"/>
    </source>
</evidence>
<evidence type="ECO:0000256" key="5">
    <source>
        <dbReference type="ARBA" id="ARBA00023136"/>
    </source>
</evidence>
<evidence type="ECO:0000259" key="8">
    <source>
        <dbReference type="Pfam" id="PF02687"/>
    </source>
</evidence>
<name>F8F281_GRAC1</name>
<dbReference type="PANTHER" id="PTHR30572:SF4">
    <property type="entry name" value="ABC TRANSPORTER PERMEASE YTRF"/>
    <property type="match status" value="1"/>
</dbReference>
<dbReference type="EMBL" id="CP002868">
    <property type="protein sequence ID" value="AEJ20353.1"/>
    <property type="molecule type" value="Genomic_DNA"/>
</dbReference>
<dbReference type="GO" id="GO:0022857">
    <property type="term" value="F:transmembrane transporter activity"/>
    <property type="evidence" value="ECO:0007669"/>
    <property type="project" value="TreeGrafter"/>
</dbReference>
<dbReference type="eggNOG" id="COG4591">
    <property type="taxonomic scope" value="Bacteria"/>
</dbReference>
<feature type="domain" description="ABC3 transporter permease C-terminal" evidence="8">
    <location>
        <begin position="364"/>
        <end position="496"/>
    </location>
</feature>
<sequence length="504" mass="56563">MKIQVLIELVRMALKNLTRHRVKTIITIAAVAISVGLYIFIDGWLAGMNIESQRNIVAFETGAAKLQTKEYYEIKDELPMYESFSHWEPIAEVLEQNGYAVAPRFVFNGTLFSSSGSAPIVFYAIDPERESSVLRYPNYIDLGRFPNKGSFEIVLGYMAAEKLRIGIPRILSPERLEEDLLSLAITKEEENKIRGLYRLSENSDEKRFILRSDAKKDDLQFLWNRLFEAGQMRVRIATVIDIKTETGAIRHINQIIDVQVVGVINCPNPQLNANVACIPLDVLQDEAGMMLQGHITELIIRSKNTRDDRLPGPQEHPEQIQSCLLKGIEQKGLPIPSNLVVYGWKSYVSDYIAVSTGDNISNRIIIILLFIISFIGISNTMLMAVLERTKETGMLRSLGMIDSEILLVYIIEASLIGFLGSCFGIVLGCLINIPMVLYGIDYSAMVREMEGDFGYRIVGLFRSTWNWPVIFGIGPVATSISGLGALFPTIRALKLPVTDSLRFE</sequence>
<reference evidence="10" key="1">
    <citation type="journal article" date="2013" name="Stand. Genomic Sci.">
        <title>Genome sequence of the thermophilic fresh-water bacterium Spirochaeta caldaria type strain (H1(T)), reclassification of Spirochaeta caldaria, Spirochaeta stenostrepta, and Spirochaeta zuelzerae in the genus Treponema as Treponema caldaria comb. nov., Treponema stenostrepta comb. nov., and Treponema zuelzerae comb. nov., and emendation of the genus Treponema.</title>
        <authorList>
            <person name="Abt B."/>
            <person name="Goker M."/>
            <person name="Scheuner C."/>
            <person name="Han C."/>
            <person name="Lu M."/>
            <person name="Misra M."/>
            <person name="Lapidus A."/>
            <person name="Nolan M."/>
            <person name="Lucas S."/>
            <person name="Hammon N."/>
            <person name="Deshpande S."/>
            <person name="Cheng J.F."/>
            <person name="Tapia R."/>
            <person name="Goodwin L.A."/>
            <person name="Pitluck S."/>
            <person name="Liolios K."/>
            <person name="Pagani I."/>
            <person name="Ivanova N."/>
            <person name="Mavromatis K."/>
            <person name="Mikhailova N."/>
            <person name="Huntemann M."/>
            <person name="Pati A."/>
            <person name="Chen A."/>
            <person name="Palaniappan K."/>
            <person name="Land M."/>
            <person name="Hauser L."/>
            <person name="Jeffries C.D."/>
            <person name="Rohde M."/>
            <person name="Spring S."/>
            <person name="Gronow S."/>
            <person name="Detter J.C."/>
            <person name="Bristow J."/>
            <person name="Eisen J.A."/>
            <person name="Markowitz V."/>
            <person name="Hugenholtz P."/>
            <person name="Kyrpides N.C."/>
            <person name="Woyke T."/>
            <person name="Klenk H.P."/>
        </authorList>
    </citation>
    <scope>NUCLEOTIDE SEQUENCE</scope>
    <source>
        <strain evidence="10">ATCC 51460 / DSM 7334 / H1</strain>
    </source>
</reference>
<dbReference type="Pfam" id="PF02687">
    <property type="entry name" value="FtsX"/>
    <property type="match status" value="1"/>
</dbReference>
<accession>F8F281</accession>
<evidence type="ECO:0000256" key="7">
    <source>
        <dbReference type="SAM" id="Phobius"/>
    </source>
</evidence>
<dbReference type="GO" id="GO:0005886">
    <property type="term" value="C:plasma membrane"/>
    <property type="evidence" value="ECO:0007669"/>
    <property type="project" value="UniProtKB-SubCell"/>
</dbReference>
<dbReference type="InterPro" id="IPR003838">
    <property type="entry name" value="ABC3_permease_C"/>
</dbReference>
<feature type="transmembrane region" description="Helical" evidence="7">
    <location>
        <begin position="21"/>
        <end position="41"/>
    </location>
</feature>
<evidence type="ECO:0000256" key="3">
    <source>
        <dbReference type="ARBA" id="ARBA00022692"/>
    </source>
</evidence>
<dbReference type="OrthoDB" id="356133at2"/>
<evidence type="ECO:0000313" key="10">
    <source>
        <dbReference type="Proteomes" id="UP000000503"/>
    </source>
</evidence>
<dbReference type="AlphaFoldDB" id="F8F281"/>
<gene>
    <name evidence="9" type="ordered locus">Spica_2238</name>
</gene>
<evidence type="ECO:0000256" key="2">
    <source>
        <dbReference type="ARBA" id="ARBA00022475"/>
    </source>
</evidence>
<dbReference type="HOGENOM" id="CLU_000604_8_6_12"/>
<protein>
    <recommendedName>
        <fullName evidence="8">ABC3 transporter permease C-terminal domain-containing protein</fullName>
    </recommendedName>
</protein>
<dbReference type="KEGG" id="scd:Spica_2238"/>
<keyword evidence="5 7" id="KW-0472">Membrane</keyword>
<evidence type="ECO:0000313" key="9">
    <source>
        <dbReference type="EMBL" id="AEJ20353.1"/>
    </source>
</evidence>
<evidence type="ECO:0000256" key="4">
    <source>
        <dbReference type="ARBA" id="ARBA00022989"/>
    </source>
</evidence>
<keyword evidence="4 7" id="KW-1133">Transmembrane helix</keyword>
<dbReference type="RefSeq" id="WP_013969634.1">
    <property type="nucleotide sequence ID" value="NC_015732.1"/>
</dbReference>
<evidence type="ECO:0000256" key="1">
    <source>
        <dbReference type="ARBA" id="ARBA00004651"/>
    </source>
</evidence>
<proteinExistence type="inferred from homology"/>
<keyword evidence="3 7" id="KW-0812">Transmembrane</keyword>
<dbReference type="STRING" id="744872.Spica_2238"/>
<feature type="transmembrane region" description="Helical" evidence="7">
    <location>
        <begin position="465"/>
        <end position="487"/>
    </location>
</feature>
<comment type="similarity">
    <text evidence="6">Belongs to the ABC-4 integral membrane protein family.</text>
</comment>
<dbReference type="Proteomes" id="UP000000503">
    <property type="component" value="Chromosome"/>
</dbReference>
<comment type="subcellular location">
    <subcellularLocation>
        <location evidence="1">Cell membrane</location>
        <topology evidence="1">Multi-pass membrane protein</topology>
    </subcellularLocation>
</comment>
<feature type="transmembrane region" description="Helical" evidence="7">
    <location>
        <begin position="364"/>
        <end position="386"/>
    </location>
</feature>
<dbReference type="InterPro" id="IPR050250">
    <property type="entry name" value="Macrolide_Exporter_MacB"/>
</dbReference>
<keyword evidence="2" id="KW-1003">Cell membrane</keyword>
<dbReference type="PANTHER" id="PTHR30572">
    <property type="entry name" value="MEMBRANE COMPONENT OF TRANSPORTER-RELATED"/>
    <property type="match status" value="1"/>
</dbReference>
<feature type="transmembrane region" description="Helical" evidence="7">
    <location>
        <begin position="407"/>
        <end position="440"/>
    </location>
</feature>